<keyword evidence="1" id="KW-0245">EGF-like domain</keyword>
<feature type="region of interest" description="Disordered" evidence="12">
    <location>
        <begin position="313"/>
        <end position="376"/>
    </location>
</feature>
<keyword evidence="9" id="KW-0325">Glycoprotein</keyword>
<keyword evidence="7" id="KW-0865">Zymogen</keyword>
<keyword evidence="4 10" id="KW-0378">Hydrolase</keyword>
<dbReference type="AlphaFoldDB" id="A0AAF3F457"/>
<evidence type="ECO:0000256" key="9">
    <source>
        <dbReference type="ARBA" id="ARBA00023180"/>
    </source>
</evidence>
<dbReference type="PANTHER" id="PTHR10127:SF898">
    <property type="entry name" value="ZINC METALLOPROTEINASE NAS-30"/>
    <property type="match status" value="1"/>
</dbReference>
<feature type="compositionally biased region" description="Low complexity" evidence="12">
    <location>
        <begin position="237"/>
        <end position="257"/>
    </location>
</feature>
<evidence type="ECO:0000256" key="12">
    <source>
        <dbReference type="SAM" id="MobiDB-lite"/>
    </source>
</evidence>
<keyword evidence="14" id="KW-1185">Reference proteome</keyword>
<dbReference type="WBParaSite" id="MBELARI_LOCUS20579">
    <property type="protein sequence ID" value="MBELARI_LOCUS20579"/>
    <property type="gene ID" value="MBELARI_LOCUS20579"/>
</dbReference>
<feature type="signal peptide" evidence="11">
    <location>
        <begin position="1"/>
        <end position="17"/>
    </location>
</feature>
<dbReference type="SMART" id="SM00042">
    <property type="entry name" value="CUB"/>
    <property type="match status" value="1"/>
</dbReference>
<keyword evidence="3 10" id="KW-0479">Metal-binding</keyword>
<dbReference type="GO" id="GO:0018996">
    <property type="term" value="P:molting cycle, collagen and cuticulin-based cuticle"/>
    <property type="evidence" value="ECO:0007669"/>
    <property type="project" value="UniProtKB-ARBA"/>
</dbReference>
<dbReference type="InterPro" id="IPR001506">
    <property type="entry name" value="Peptidase_M12A"/>
</dbReference>
<evidence type="ECO:0000313" key="15">
    <source>
        <dbReference type="WBParaSite" id="MBELARI_LOCUS20579"/>
    </source>
</evidence>
<dbReference type="InterPro" id="IPR000859">
    <property type="entry name" value="CUB_dom"/>
</dbReference>
<accession>A0AAF3F457</accession>
<comment type="cofactor">
    <cofactor evidence="10 11">
        <name>Zn(2+)</name>
        <dbReference type="ChEBI" id="CHEBI:29105"/>
    </cofactor>
    <text evidence="10 11">Binds 1 zinc ion per subunit.</text>
</comment>
<feature type="active site" evidence="10">
    <location>
        <position position="637"/>
    </location>
</feature>
<evidence type="ECO:0000256" key="8">
    <source>
        <dbReference type="ARBA" id="ARBA00023157"/>
    </source>
</evidence>
<proteinExistence type="predicted"/>
<feature type="binding site" evidence="10">
    <location>
        <position position="646"/>
    </location>
    <ligand>
        <name>Zn(2+)</name>
        <dbReference type="ChEBI" id="CHEBI:29105"/>
        <note>catalytic</note>
    </ligand>
</feature>
<dbReference type="InterPro" id="IPR034035">
    <property type="entry name" value="Astacin-like_dom"/>
</dbReference>
<keyword evidence="8" id="KW-1015">Disulfide bond</keyword>
<feature type="compositionally biased region" description="Low complexity" evidence="12">
    <location>
        <begin position="313"/>
        <end position="322"/>
    </location>
</feature>
<feature type="binding site" evidence="10">
    <location>
        <position position="640"/>
    </location>
    <ligand>
        <name>Zn(2+)</name>
        <dbReference type="ChEBI" id="CHEBI:29105"/>
        <note>catalytic</note>
    </ligand>
</feature>
<evidence type="ECO:0000313" key="14">
    <source>
        <dbReference type="Proteomes" id="UP000887575"/>
    </source>
</evidence>
<dbReference type="GO" id="GO:0006508">
    <property type="term" value="P:proteolysis"/>
    <property type="evidence" value="ECO:0007669"/>
    <property type="project" value="UniProtKB-KW"/>
</dbReference>
<feature type="compositionally biased region" description="Basic and acidic residues" evidence="12">
    <location>
        <begin position="111"/>
        <end position="131"/>
    </location>
</feature>
<dbReference type="Pfam" id="PF01400">
    <property type="entry name" value="Astacin"/>
    <property type="match status" value="1"/>
</dbReference>
<dbReference type="PROSITE" id="PS00022">
    <property type="entry name" value="EGF_1"/>
    <property type="match status" value="1"/>
</dbReference>
<dbReference type="InterPro" id="IPR024079">
    <property type="entry name" value="MetalloPept_cat_dom_sf"/>
</dbReference>
<keyword evidence="5 10" id="KW-0862">Zinc</keyword>
<dbReference type="InterPro" id="IPR006026">
    <property type="entry name" value="Peptidase_Metallo"/>
</dbReference>
<dbReference type="Gene3D" id="3.40.390.10">
    <property type="entry name" value="Collagenase (Catalytic Domain)"/>
    <property type="match status" value="1"/>
</dbReference>
<evidence type="ECO:0000256" key="6">
    <source>
        <dbReference type="ARBA" id="ARBA00023049"/>
    </source>
</evidence>
<feature type="compositionally biased region" description="Basic and acidic residues" evidence="12">
    <location>
        <begin position="139"/>
        <end position="180"/>
    </location>
</feature>
<keyword evidence="6 10" id="KW-0482">Metalloprotease</keyword>
<feature type="domain" description="Peptidase M12A" evidence="13">
    <location>
        <begin position="546"/>
        <end position="740"/>
    </location>
</feature>
<evidence type="ECO:0000259" key="13">
    <source>
        <dbReference type="PROSITE" id="PS51864"/>
    </source>
</evidence>
<feature type="binding site" evidence="10">
    <location>
        <position position="636"/>
    </location>
    <ligand>
        <name>Zn(2+)</name>
        <dbReference type="ChEBI" id="CHEBI:29105"/>
        <note>catalytic</note>
    </ligand>
</feature>
<sequence>MRLAVLPFVACFTAINAQDFMSFLKPFLGSGLAGNNEAGGGSASGIGSLLNTFASTGNSAGPGSNMPFAEFAQLGMSLLNKGGGLGALGGGGGRVGPSPAGAISAADYDEADRAEQRREQQITQAQRERQQQMRRSRVEKKEREKMEAQKRNEEMRRRREENRLNREIARKEKGIEREMGNEQMNRLQRARMAKRRRELAASTGANGGSWRNGNHPGTPGGMNQRRKKQLSVPSGTPSPAQPQTLQPTQSPPLYTQWLPPPPTQPPIAQQYWQQQGPQLVQPQLPVQQPYYQQYYQLPRQYYQQYQPVQQPWPQQAVQPPTQSFTASLQRTQAKRTQAKRTQAKRTQAKQTQAKQTQTQAKQTQAKQTQAKQTQAKSLIRRPLRQPFTQKTTPIPTFTLPKFPTFPTPPPTPPPTSTITQKPFSLPTDFTFPPDQNNHILEDRVKAFAQPNRVLKLLQEVSEYSPVQQTEGDSMRKLMHAFFGAMANMNAKQASSIQLEPMYDGTEMGANRPLTNQLFESDMVLTVEQMKGIVLAAGEGGKRTKRKVITGGVYRWPKGAPIPYRFKGGTEEWKTLIRKGLSIWESETCVRWREDPSARNHLVFIRGSGCYSSVGRVGGGQAVSIGYGCDDAGIVTHEVGHSLGFWHEQSRPDRDDYIVFNRGVVIRGTEGNFAKRTTQETEDMGLPYDLGSVMHYGPTAFTTDWDEHTLITKDKQFQRTIGQRRGPSFIDVKQVNRLYCNDVCPQDLGCEHGGYVDPNNCNRCKCPPGLSGVRCERVQQSTRLCGGELTATGLWQEISFRGKGECFWRIRAENARIRFVLSKVEYRCEEVCKAYIEIKANSDFQQTGFRKCCDDGEIERTSEQSELLLLHTSTILEYETKFNLRYIMDSGSPLPPRPPPIPTNVWVPGKENRNFRGSASSMGPVEQFILNALPRVRDVNRPMESMASIVTDWTLKTLLGVSK</sequence>
<dbReference type="Proteomes" id="UP000887575">
    <property type="component" value="Unassembled WGS sequence"/>
</dbReference>
<evidence type="ECO:0000256" key="10">
    <source>
        <dbReference type="PROSITE-ProRule" id="PRU01211"/>
    </source>
</evidence>
<evidence type="ECO:0000256" key="7">
    <source>
        <dbReference type="ARBA" id="ARBA00023145"/>
    </source>
</evidence>
<keyword evidence="2 10" id="KW-0645">Protease</keyword>
<feature type="compositionally biased region" description="Basic residues" evidence="12">
    <location>
        <begin position="332"/>
        <end position="347"/>
    </location>
</feature>
<dbReference type="SUPFAM" id="SSF49854">
    <property type="entry name" value="Spermadhesin, CUB domain"/>
    <property type="match status" value="1"/>
</dbReference>
<evidence type="ECO:0000256" key="3">
    <source>
        <dbReference type="ARBA" id="ARBA00022723"/>
    </source>
</evidence>
<dbReference type="GO" id="GO:0004222">
    <property type="term" value="F:metalloendopeptidase activity"/>
    <property type="evidence" value="ECO:0007669"/>
    <property type="project" value="UniProtKB-UniRule"/>
</dbReference>
<evidence type="ECO:0000256" key="1">
    <source>
        <dbReference type="ARBA" id="ARBA00022536"/>
    </source>
</evidence>
<dbReference type="InterPro" id="IPR000742">
    <property type="entry name" value="EGF"/>
</dbReference>
<dbReference type="GO" id="GO:0008270">
    <property type="term" value="F:zinc ion binding"/>
    <property type="evidence" value="ECO:0007669"/>
    <property type="project" value="UniProtKB-UniRule"/>
</dbReference>
<dbReference type="PROSITE" id="PS51864">
    <property type="entry name" value="ASTACIN"/>
    <property type="match status" value="1"/>
</dbReference>
<dbReference type="PRINTS" id="PR00480">
    <property type="entry name" value="ASTACIN"/>
</dbReference>
<evidence type="ECO:0000256" key="5">
    <source>
        <dbReference type="ARBA" id="ARBA00022833"/>
    </source>
</evidence>
<evidence type="ECO:0000256" key="4">
    <source>
        <dbReference type="ARBA" id="ARBA00022801"/>
    </source>
</evidence>
<feature type="region of interest" description="Disordered" evidence="12">
    <location>
        <begin position="98"/>
        <end position="274"/>
    </location>
</feature>
<comment type="caution">
    <text evidence="10">Lacks conserved residue(s) required for the propagation of feature annotation.</text>
</comment>
<dbReference type="EC" id="3.4.24.-" evidence="11"/>
<organism evidence="14 15">
    <name type="scientific">Mesorhabditis belari</name>
    <dbReference type="NCBI Taxonomy" id="2138241"/>
    <lineage>
        <taxon>Eukaryota</taxon>
        <taxon>Metazoa</taxon>
        <taxon>Ecdysozoa</taxon>
        <taxon>Nematoda</taxon>
        <taxon>Chromadorea</taxon>
        <taxon>Rhabditida</taxon>
        <taxon>Rhabditina</taxon>
        <taxon>Rhabditomorpha</taxon>
        <taxon>Rhabditoidea</taxon>
        <taxon>Rhabditidae</taxon>
        <taxon>Mesorhabditinae</taxon>
        <taxon>Mesorhabditis</taxon>
    </lineage>
</organism>
<dbReference type="FunFam" id="3.40.390.10:FF:000028">
    <property type="entry name" value="Zinc metalloproteinase"/>
    <property type="match status" value="1"/>
</dbReference>
<name>A0AAF3F457_9BILA</name>
<feature type="chain" id="PRO_5041780969" description="Metalloendopeptidase" evidence="11">
    <location>
        <begin position="18"/>
        <end position="962"/>
    </location>
</feature>
<protein>
    <recommendedName>
        <fullName evidence="11">Metalloendopeptidase</fullName>
        <ecNumber evidence="11">3.4.24.-</ecNumber>
    </recommendedName>
</protein>
<dbReference type="SUPFAM" id="SSF55486">
    <property type="entry name" value="Metalloproteases ('zincins'), catalytic domain"/>
    <property type="match status" value="1"/>
</dbReference>
<feature type="compositionally biased region" description="Low complexity" evidence="12">
    <location>
        <begin position="348"/>
        <end position="376"/>
    </location>
</feature>
<evidence type="ECO:0000256" key="2">
    <source>
        <dbReference type="ARBA" id="ARBA00022670"/>
    </source>
</evidence>
<keyword evidence="11" id="KW-0732">Signal</keyword>
<dbReference type="CDD" id="cd04280">
    <property type="entry name" value="ZnMc_astacin_like"/>
    <property type="match status" value="1"/>
</dbReference>
<dbReference type="PANTHER" id="PTHR10127">
    <property type="entry name" value="DISCOIDIN, CUB, EGF, LAMININ , AND ZINC METALLOPROTEASE DOMAIN CONTAINING"/>
    <property type="match status" value="1"/>
</dbReference>
<feature type="compositionally biased region" description="Basic residues" evidence="12">
    <location>
        <begin position="188"/>
        <end position="197"/>
    </location>
</feature>
<dbReference type="InterPro" id="IPR035914">
    <property type="entry name" value="Sperma_CUB_dom_sf"/>
</dbReference>
<dbReference type="SMART" id="SM00235">
    <property type="entry name" value="ZnMc"/>
    <property type="match status" value="1"/>
</dbReference>
<evidence type="ECO:0000256" key="11">
    <source>
        <dbReference type="RuleBase" id="RU361183"/>
    </source>
</evidence>
<reference evidence="15" key="1">
    <citation type="submission" date="2024-02" db="UniProtKB">
        <authorList>
            <consortium name="WormBaseParasite"/>
        </authorList>
    </citation>
    <scope>IDENTIFICATION</scope>
</reference>